<evidence type="ECO:0000256" key="3">
    <source>
        <dbReference type="ARBA" id="ARBA00023015"/>
    </source>
</evidence>
<keyword evidence="13" id="KW-1185">Reference proteome</keyword>
<dbReference type="SUPFAM" id="SSF52172">
    <property type="entry name" value="CheY-like"/>
    <property type="match status" value="1"/>
</dbReference>
<dbReference type="InterPro" id="IPR016032">
    <property type="entry name" value="Sig_transdc_resp-reg_C-effctor"/>
</dbReference>
<dbReference type="PANTHER" id="PTHR48111:SF22">
    <property type="entry name" value="REGULATOR OF RPOS"/>
    <property type="match status" value="1"/>
</dbReference>
<dbReference type="RefSeq" id="WP_184035204.1">
    <property type="nucleotide sequence ID" value="NZ_JACHBT010000021.1"/>
</dbReference>
<dbReference type="Gene3D" id="3.40.50.2300">
    <property type="match status" value="1"/>
</dbReference>
<feature type="domain" description="Response regulatory" evidence="8">
    <location>
        <begin position="2"/>
        <end position="116"/>
    </location>
</feature>
<keyword evidence="3" id="KW-0805">Transcription regulation</keyword>
<dbReference type="GO" id="GO:0006355">
    <property type="term" value="P:regulation of DNA-templated transcription"/>
    <property type="evidence" value="ECO:0007669"/>
    <property type="project" value="InterPro"/>
</dbReference>
<dbReference type="Pfam" id="PF00486">
    <property type="entry name" value="Trans_reg_C"/>
    <property type="match status" value="1"/>
</dbReference>
<sequence length="225" mass="24469">MKLLIVEDDVEYAAALQAELAQRDHDVTIAETGPSALTAIERDAFDAMILDSMLPQLSGVRVVERLRDAGHNLPVLMLSALGRSAEKIGGLTAGADDYCVKPTPAAEIEARLNALLRARGWTAAGDGDMLRAGDIVISPGQHRAWRAEQPLDLTRLEFGLLAELVRHAGSYLTRAMLIERVWGYDFEPGTNIVDAQVRLLRRKLTADGGDDPIATKRGVGYMLRA</sequence>
<feature type="modified residue" description="4-aspartylphosphate" evidence="6">
    <location>
        <position position="51"/>
    </location>
</feature>
<evidence type="ECO:0000256" key="5">
    <source>
        <dbReference type="ARBA" id="ARBA00023163"/>
    </source>
</evidence>
<proteinExistence type="predicted"/>
<dbReference type="SMART" id="SM00448">
    <property type="entry name" value="REC"/>
    <property type="match status" value="1"/>
</dbReference>
<feature type="DNA-binding region" description="OmpR/PhoB-type" evidence="7">
    <location>
        <begin position="127"/>
        <end position="225"/>
    </location>
</feature>
<feature type="domain" description="OmpR/PhoB-type" evidence="9">
    <location>
        <begin position="127"/>
        <end position="225"/>
    </location>
</feature>
<evidence type="ECO:0000256" key="2">
    <source>
        <dbReference type="ARBA" id="ARBA00023012"/>
    </source>
</evidence>
<dbReference type="AlphaFoldDB" id="A0A7X0MPD0"/>
<dbReference type="CDD" id="cd00383">
    <property type="entry name" value="trans_reg_C"/>
    <property type="match status" value="1"/>
</dbReference>
<dbReference type="Proteomes" id="UP000522313">
    <property type="component" value="Unassembled WGS sequence"/>
</dbReference>
<gene>
    <name evidence="11" type="ORF">F4693_003330</name>
    <name evidence="10" type="ORF">FHS97_001466</name>
</gene>
<keyword evidence="2" id="KW-0902">Two-component regulatory system</keyword>
<dbReference type="SUPFAM" id="SSF46894">
    <property type="entry name" value="C-terminal effector domain of the bipartite response regulators"/>
    <property type="match status" value="1"/>
</dbReference>
<dbReference type="GO" id="GO:0000156">
    <property type="term" value="F:phosphorelay response regulator activity"/>
    <property type="evidence" value="ECO:0007669"/>
    <property type="project" value="TreeGrafter"/>
</dbReference>
<dbReference type="Proteomes" id="UP000560131">
    <property type="component" value="Unassembled WGS sequence"/>
</dbReference>
<evidence type="ECO:0000313" key="11">
    <source>
        <dbReference type="EMBL" id="MBB6506329.1"/>
    </source>
</evidence>
<dbReference type="PANTHER" id="PTHR48111">
    <property type="entry name" value="REGULATOR OF RPOS"/>
    <property type="match status" value="1"/>
</dbReference>
<dbReference type="EMBL" id="JACHBT010000021">
    <property type="protein sequence ID" value="MBB6506329.1"/>
    <property type="molecule type" value="Genomic_DNA"/>
</dbReference>
<dbReference type="Pfam" id="PF00072">
    <property type="entry name" value="Response_reg"/>
    <property type="match status" value="1"/>
</dbReference>
<dbReference type="GO" id="GO:0000976">
    <property type="term" value="F:transcription cis-regulatory region binding"/>
    <property type="evidence" value="ECO:0007669"/>
    <property type="project" value="TreeGrafter"/>
</dbReference>
<dbReference type="InterPro" id="IPR036388">
    <property type="entry name" value="WH-like_DNA-bd_sf"/>
</dbReference>
<dbReference type="PROSITE" id="PS51755">
    <property type="entry name" value="OMPR_PHOB"/>
    <property type="match status" value="1"/>
</dbReference>
<evidence type="ECO:0000256" key="1">
    <source>
        <dbReference type="ARBA" id="ARBA00022553"/>
    </source>
</evidence>
<reference evidence="11 12" key="3">
    <citation type="submission" date="2020-08" db="EMBL/GenBank/DDBJ databases">
        <authorList>
            <person name="Partida-Martinez L."/>
            <person name="Huntemann M."/>
            <person name="Clum A."/>
            <person name="Wang J."/>
            <person name="Palaniappan K."/>
            <person name="Ritter S."/>
            <person name="Chen I.-M."/>
            <person name="Stamatis D."/>
            <person name="Reddy T."/>
            <person name="O'Malley R."/>
            <person name="Daum C."/>
            <person name="Shapiro N."/>
            <person name="Ivanova N."/>
            <person name="Kyrpides N."/>
            <person name="Woyke T."/>
        </authorList>
    </citation>
    <scope>NUCLEOTIDE SEQUENCE [LARGE SCALE GENOMIC DNA]</scope>
    <source>
        <strain evidence="11 12">AS3.13</strain>
    </source>
</reference>
<dbReference type="PROSITE" id="PS50110">
    <property type="entry name" value="RESPONSE_REGULATORY"/>
    <property type="match status" value="1"/>
</dbReference>
<reference evidence="11 12" key="2">
    <citation type="submission" date="2020-08" db="EMBL/GenBank/DDBJ databases">
        <title>The Agave Microbiome: Exploring the role of microbial communities in plant adaptations to desert environments.</title>
        <authorList>
            <person name="Partida-Martinez L.P."/>
        </authorList>
    </citation>
    <scope>NUCLEOTIDE SEQUENCE [LARGE SCALE GENOMIC DNA]</scope>
    <source>
        <strain evidence="11 12">AS3.13</strain>
    </source>
</reference>
<keyword evidence="4 7" id="KW-0238">DNA-binding</keyword>
<name>A0A7X0MPD0_9SPHN</name>
<keyword evidence="5" id="KW-0804">Transcription</keyword>
<evidence type="ECO:0000259" key="9">
    <source>
        <dbReference type="PROSITE" id="PS51755"/>
    </source>
</evidence>
<dbReference type="SMART" id="SM00862">
    <property type="entry name" value="Trans_reg_C"/>
    <property type="match status" value="1"/>
</dbReference>
<evidence type="ECO:0000313" key="13">
    <source>
        <dbReference type="Proteomes" id="UP000560131"/>
    </source>
</evidence>
<dbReference type="InterPro" id="IPR011006">
    <property type="entry name" value="CheY-like_superfamily"/>
</dbReference>
<organism evidence="11 12">
    <name type="scientific">Sphingomonas endophytica</name>
    <dbReference type="NCBI Taxonomy" id="869719"/>
    <lineage>
        <taxon>Bacteria</taxon>
        <taxon>Pseudomonadati</taxon>
        <taxon>Pseudomonadota</taxon>
        <taxon>Alphaproteobacteria</taxon>
        <taxon>Sphingomonadales</taxon>
        <taxon>Sphingomonadaceae</taxon>
        <taxon>Sphingomonas</taxon>
    </lineage>
</organism>
<comment type="caution">
    <text evidence="11">The sequence shown here is derived from an EMBL/GenBank/DDBJ whole genome shotgun (WGS) entry which is preliminary data.</text>
</comment>
<evidence type="ECO:0000256" key="4">
    <source>
        <dbReference type="ARBA" id="ARBA00023125"/>
    </source>
</evidence>
<evidence type="ECO:0000313" key="10">
    <source>
        <dbReference type="EMBL" id="MBB5725540.1"/>
    </source>
</evidence>
<dbReference type="InterPro" id="IPR001867">
    <property type="entry name" value="OmpR/PhoB-type_DNA-bd"/>
</dbReference>
<keyword evidence="1 6" id="KW-0597">Phosphoprotein</keyword>
<dbReference type="InterPro" id="IPR001789">
    <property type="entry name" value="Sig_transdc_resp-reg_receiver"/>
</dbReference>
<dbReference type="InterPro" id="IPR039420">
    <property type="entry name" value="WalR-like"/>
</dbReference>
<reference evidence="10 13" key="1">
    <citation type="submission" date="2020-08" db="EMBL/GenBank/DDBJ databases">
        <title>Genomic Encyclopedia of Type Strains, Phase IV (KMG-IV): sequencing the most valuable type-strain genomes for metagenomic binning, comparative biology and taxonomic classification.</title>
        <authorList>
            <person name="Goeker M."/>
        </authorList>
    </citation>
    <scope>NUCLEOTIDE SEQUENCE [LARGE SCALE GENOMIC DNA]</scope>
    <source>
        <strain evidence="10 13">DSM 101535</strain>
    </source>
</reference>
<accession>A0A7X0MPD0</accession>
<evidence type="ECO:0000256" key="6">
    <source>
        <dbReference type="PROSITE-ProRule" id="PRU00169"/>
    </source>
</evidence>
<dbReference type="Gene3D" id="1.10.10.10">
    <property type="entry name" value="Winged helix-like DNA-binding domain superfamily/Winged helix DNA-binding domain"/>
    <property type="match status" value="1"/>
</dbReference>
<dbReference type="GO" id="GO:0032993">
    <property type="term" value="C:protein-DNA complex"/>
    <property type="evidence" value="ECO:0007669"/>
    <property type="project" value="TreeGrafter"/>
</dbReference>
<dbReference type="GO" id="GO:0005829">
    <property type="term" value="C:cytosol"/>
    <property type="evidence" value="ECO:0007669"/>
    <property type="project" value="TreeGrafter"/>
</dbReference>
<protein>
    <submittedName>
        <fullName evidence="11">DNA-binding response OmpR family regulator</fullName>
    </submittedName>
    <submittedName>
        <fullName evidence="10">Two-component system response regulator MprA</fullName>
    </submittedName>
</protein>
<evidence type="ECO:0000256" key="7">
    <source>
        <dbReference type="PROSITE-ProRule" id="PRU01091"/>
    </source>
</evidence>
<evidence type="ECO:0000313" key="12">
    <source>
        <dbReference type="Proteomes" id="UP000522313"/>
    </source>
</evidence>
<dbReference type="EMBL" id="JACIJN010000004">
    <property type="protein sequence ID" value="MBB5725540.1"/>
    <property type="molecule type" value="Genomic_DNA"/>
</dbReference>
<evidence type="ECO:0000259" key="8">
    <source>
        <dbReference type="PROSITE" id="PS50110"/>
    </source>
</evidence>